<dbReference type="InterPro" id="IPR049431">
    <property type="entry name" value="UVSSA_C"/>
</dbReference>
<dbReference type="Pfam" id="PF20867">
    <property type="entry name" value="UVSSA_N"/>
    <property type="match status" value="1"/>
</dbReference>
<evidence type="ECO:0000256" key="6">
    <source>
        <dbReference type="ARBA" id="ARBA00022771"/>
    </source>
</evidence>
<feature type="compositionally biased region" description="Low complexity" evidence="11">
    <location>
        <begin position="574"/>
        <end position="585"/>
    </location>
</feature>
<dbReference type="STRING" id="1806994.A0A507BXT8"/>
<feature type="region of interest" description="Disordered" evidence="11">
    <location>
        <begin position="323"/>
        <end position="374"/>
    </location>
</feature>
<evidence type="ECO:0000256" key="2">
    <source>
        <dbReference type="ARBA" id="ARBA00009240"/>
    </source>
</evidence>
<feature type="compositionally biased region" description="Basic and acidic residues" evidence="11">
    <location>
        <begin position="402"/>
        <end position="419"/>
    </location>
</feature>
<keyword evidence="3" id="KW-0158">Chromosome</keyword>
<feature type="region of interest" description="Disordered" evidence="11">
    <location>
        <begin position="614"/>
        <end position="646"/>
    </location>
</feature>
<evidence type="ECO:0000256" key="5">
    <source>
        <dbReference type="ARBA" id="ARBA00022763"/>
    </source>
</evidence>
<dbReference type="RefSeq" id="XP_031022178.1">
    <property type="nucleotide sequence ID" value="XM_031171844.1"/>
</dbReference>
<feature type="region of interest" description="Disordered" evidence="11">
    <location>
        <begin position="549"/>
        <end position="587"/>
    </location>
</feature>
<evidence type="ECO:0000256" key="7">
    <source>
        <dbReference type="ARBA" id="ARBA00022833"/>
    </source>
</evidence>
<dbReference type="AlphaFoldDB" id="A0A507BXT8"/>
<dbReference type="GO" id="GO:0000993">
    <property type="term" value="F:RNA polymerase II complex binding"/>
    <property type="evidence" value="ECO:0007669"/>
    <property type="project" value="TreeGrafter"/>
</dbReference>
<feature type="domain" description="UV-stimulated scaffold protein A C-terminal" evidence="12">
    <location>
        <begin position="453"/>
        <end position="552"/>
    </location>
</feature>
<dbReference type="PANTHER" id="PTHR28670">
    <property type="entry name" value="UV-STIMULATED SCAFFOLD PROTEIN A"/>
    <property type="match status" value="1"/>
</dbReference>
<proteinExistence type="inferred from homology"/>
<name>A0A507BXT8_9FUNG</name>
<dbReference type="GeneID" id="42007141"/>
<comment type="similarity">
    <text evidence="2">Belongs to the UVSSA family.</text>
</comment>
<dbReference type="GO" id="GO:0005694">
    <property type="term" value="C:chromosome"/>
    <property type="evidence" value="ECO:0007669"/>
    <property type="project" value="UniProtKB-SubCell"/>
</dbReference>
<sequence>MELPELIEHLVTRGSATLEDDTLQAIKAECKQSDNHVQMAYTCIMDQLKKPHAQIRYSCVQLADVLFTRSHEFRICMLDNMPTFLPLVLGINDTKLPPPKEWGVKLRQLATSTLKQWHDKFGAGYKQLRLAFTYLQENAGVSFAHEDIYFGPTRERASRDTRSQEVRLQKYNAAVAEMEKQRPDVLENLKVMNGCFEILVPRLDAQTPPAPPPQSQDANLSHQNMAQEYGLGSNSYELVIQVPKTINVTETKENAVVFQTLREAYKELLSHRQQILLWLDIITKFGVEDPTRRNTILRKAVDLKAAIDDVKLQALALSVPLELPHETGDDEDYEEEEEDDDDDEFVEVKASSSSNKPKVVALPKPAQKTGTRPDEILPVYGASVVTPALGNAPIFASTKINPDVKGKKRDASDDADPRHSISSVKRTKISRLPITIVPPGTIVDTESNLRTIAPVVEYADDLFYWDKQEVAFNKTGIDFAHRFYGSVQEEHMLSEDTLADLKKRVVFVTHEQEEITPCRARLPNGKLCPRRDIEICPFHGRKVARDDAGIALDTKDQQRDAERELERQRRKATALLGSSSAASGANGTESDILWQQIAYDVRVNLGLDGVGRPINGTRVAKKEEGRGGARGGQSNKNGSELIDLKKKKETPKQRIVKKLEAAKASVEADLEYEASIRSKDRNAFRAGN</sequence>
<dbReference type="PANTHER" id="PTHR28670:SF1">
    <property type="entry name" value="UV-STIMULATED SCAFFOLD PROTEIN A"/>
    <property type="match status" value="1"/>
</dbReference>
<evidence type="ECO:0000259" key="12">
    <source>
        <dbReference type="Pfam" id="PF09740"/>
    </source>
</evidence>
<dbReference type="InterPro" id="IPR018610">
    <property type="entry name" value="UVSSA"/>
</dbReference>
<feature type="coiled-coil region" evidence="10">
    <location>
        <begin position="161"/>
        <end position="188"/>
    </location>
</feature>
<dbReference type="OrthoDB" id="5594015at2759"/>
<keyword evidence="6" id="KW-0863">Zinc-finger</keyword>
<evidence type="ECO:0000256" key="10">
    <source>
        <dbReference type="SAM" id="Coils"/>
    </source>
</evidence>
<organism evidence="13 14">
    <name type="scientific">Synchytrium microbalum</name>
    <dbReference type="NCBI Taxonomy" id="1806994"/>
    <lineage>
        <taxon>Eukaryota</taxon>
        <taxon>Fungi</taxon>
        <taxon>Fungi incertae sedis</taxon>
        <taxon>Chytridiomycota</taxon>
        <taxon>Chytridiomycota incertae sedis</taxon>
        <taxon>Chytridiomycetes</taxon>
        <taxon>Synchytriales</taxon>
        <taxon>Synchytriaceae</taxon>
        <taxon>Synchytrium</taxon>
    </lineage>
</organism>
<feature type="compositionally biased region" description="Basic and acidic residues" evidence="11">
    <location>
        <begin position="549"/>
        <end position="567"/>
    </location>
</feature>
<evidence type="ECO:0000313" key="13">
    <source>
        <dbReference type="EMBL" id="TPX30536.1"/>
    </source>
</evidence>
<accession>A0A507BXT8</accession>
<evidence type="ECO:0000256" key="11">
    <source>
        <dbReference type="SAM" id="MobiDB-lite"/>
    </source>
</evidence>
<dbReference type="Pfam" id="PF09740">
    <property type="entry name" value="DUF2043"/>
    <property type="match status" value="1"/>
</dbReference>
<keyword evidence="7" id="KW-0862">Zinc</keyword>
<dbReference type="GO" id="GO:0009411">
    <property type="term" value="P:response to UV"/>
    <property type="evidence" value="ECO:0007669"/>
    <property type="project" value="InterPro"/>
</dbReference>
<dbReference type="GO" id="GO:0008270">
    <property type="term" value="F:zinc ion binding"/>
    <property type="evidence" value="ECO:0007669"/>
    <property type="project" value="UniProtKB-KW"/>
</dbReference>
<gene>
    <name evidence="13" type="ORF">SmJEL517_g05918</name>
</gene>
<reference evidence="13 14" key="1">
    <citation type="journal article" date="2019" name="Sci. Rep.">
        <title>Comparative genomics of chytrid fungi reveal insights into the obligate biotrophic and pathogenic lifestyle of Synchytrium endobioticum.</title>
        <authorList>
            <person name="van de Vossenberg B.T.L.H."/>
            <person name="Warris S."/>
            <person name="Nguyen H.D.T."/>
            <person name="van Gent-Pelzer M.P.E."/>
            <person name="Joly D.L."/>
            <person name="van de Geest H.C."/>
            <person name="Bonants P.J.M."/>
            <person name="Smith D.S."/>
            <person name="Levesque C.A."/>
            <person name="van der Lee T.A.J."/>
        </authorList>
    </citation>
    <scope>NUCLEOTIDE SEQUENCE [LARGE SCALE GENOMIC DNA]</scope>
    <source>
        <strain evidence="13 14">JEL517</strain>
    </source>
</reference>
<keyword evidence="4" id="KW-0479">Metal-binding</keyword>
<comment type="subcellular location">
    <subcellularLocation>
        <location evidence="1">Chromosome</location>
    </subcellularLocation>
</comment>
<feature type="region of interest" description="Disordered" evidence="11">
    <location>
        <begin position="402"/>
        <end position="422"/>
    </location>
</feature>
<keyword evidence="14" id="KW-1185">Reference proteome</keyword>
<dbReference type="InterPro" id="IPR049408">
    <property type="entry name" value="UVSSA_N_a-solenoid_rpt"/>
</dbReference>
<evidence type="ECO:0000256" key="4">
    <source>
        <dbReference type="ARBA" id="ARBA00022723"/>
    </source>
</evidence>
<comment type="caution">
    <text evidence="13">The sequence shown here is derived from an EMBL/GenBank/DDBJ whole genome shotgun (WGS) entry which is preliminary data.</text>
</comment>
<keyword evidence="9" id="KW-0234">DNA repair</keyword>
<feature type="compositionally biased region" description="Acidic residues" evidence="11">
    <location>
        <begin position="328"/>
        <end position="345"/>
    </location>
</feature>
<evidence type="ECO:0000256" key="1">
    <source>
        <dbReference type="ARBA" id="ARBA00004286"/>
    </source>
</evidence>
<keyword evidence="8 10" id="KW-0175">Coiled coil</keyword>
<dbReference type="GO" id="GO:0006283">
    <property type="term" value="P:transcription-coupled nucleotide-excision repair"/>
    <property type="evidence" value="ECO:0007669"/>
    <property type="project" value="TreeGrafter"/>
</dbReference>
<dbReference type="EMBL" id="QEAO01000065">
    <property type="protein sequence ID" value="TPX30536.1"/>
    <property type="molecule type" value="Genomic_DNA"/>
</dbReference>
<dbReference type="Proteomes" id="UP000319731">
    <property type="component" value="Unassembled WGS sequence"/>
</dbReference>
<evidence type="ECO:0000313" key="14">
    <source>
        <dbReference type="Proteomes" id="UP000319731"/>
    </source>
</evidence>
<evidence type="ECO:0000256" key="8">
    <source>
        <dbReference type="ARBA" id="ARBA00023054"/>
    </source>
</evidence>
<keyword evidence="5" id="KW-0227">DNA damage</keyword>
<evidence type="ECO:0000256" key="9">
    <source>
        <dbReference type="ARBA" id="ARBA00023204"/>
    </source>
</evidence>
<evidence type="ECO:0000256" key="3">
    <source>
        <dbReference type="ARBA" id="ARBA00022454"/>
    </source>
</evidence>
<protein>
    <recommendedName>
        <fullName evidence="12">UV-stimulated scaffold protein A C-terminal domain-containing protein</fullName>
    </recommendedName>
</protein>